<feature type="domain" description="Mechanosensitive ion channel transmembrane helices 2/3" evidence="11">
    <location>
        <begin position="125"/>
        <end position="166"/>
    </location>
</feature>
<dbReference type="PANTHER" id="PTHR30460">
    <property type="entry name" value="MODERATE CONDUCTANCE MECHANOSENSITIVE CHANNEL YBIO"/>
    <property type="match status" value="1"/>
</dbReference>
<dbReference type="FunFam" id="1.10.287.1260:FF:000005">
    <property type="entry name" value="Mechanosensitive ion channel family protein"/>
    <property type="match status" value="1"/>
</dbReference>
<name>A0A229NXH7_9BACL</name>
<dbReference type="RefSeq" id="WP_089525321.1">
    <property type="nucleotide sequence ID" value="NZ_NMUQ01000002.1"/>
</dbReference>
<feature type="transmembrane region" description="Helical" evidence="9">
    <location>
        <begin position="70"/>
        <end position="95"/>
    </location>
</feature>
<evidence type="ECO:0000256" key="6">
    <source>
        <dbReference type="ARBA" id="ARBA00023136"/>
    </source>
</evidence>
<dbReference type="GO" id="GO:0005886">
    <property type="term" value="C:plasma membrane"/>
    <property type="evidence" value="ECO:0007669"/>
    <property type="project" value="UniProtKB-SubCell"/>
</dbReference>
<evidence type="ECO:0000256" key="2">
    <source>
        <dbReference type="ARBA" id="ARBA00008017"/>
    </source>
</evidence>
<comment type="function">
    <text evidence="7">May play a role in resistance to osmotic downshock.</text>
</comment>
<feature type="transmembrane region" description="Helical" evidence="9">
    <location>
        <begin position="150"/>
        <end position="169"/>
    </location>
</feature>
<proteinExistence type="inferred from homology"/>
<comment type="similarity">
    <text evidence="2">Belongs to the MscS (TC 1.A.23) family.</text>
</comment>
<sequence length="324" mass="35289">MNPFVLLASANTNAGPENTGANNNTGTGTANNAAGPENAEPMNLTDIPGEVAAKTNQFWTAMSERFDSQFWINALIVCVKIALVLLIGRLIIFIVNKSIDKVLERESKVQQRTRRVVTMGRLLKNVASYVVYFITAMLVLPMLSINIGPLLAGAGVLGLAIGFGAQSLVKDVISGFFIVLEDQFAVGDVIQTGTFKGTVELIGLRTTRLKTWTGEVHIIPNGLIAQVTNFSLNHSLAVVDVDLPNHYKPDEAADIIREMLEKLENPNLVKVPDLLGVASLTTADYKLRIVAECLPNTEAVVSRQINMELQRLLRGRDEPQEELA</sequence>
<evidence type="ECO:0000256" key="9">
    <source>
        <dbReference type="SAM" id="Phobius"/>
    </source>
</evidence>
<feature type="domain" description="Mechanosensitive ion channel MscS" evidence="10">
    <location>
        <begin position="168"/>
        <end position="231"/>
    </location>
</feature>
<evidence type="ECO:0000256" key="4">
    <source>
        <dbReference type="ARBA" id="ARBA00022692"/>
    </source>
</evidence>
<dbReference type="InterPro" id="IPR010920">
    <property type="entry name" value="LSM_dom_sf"/>
</dbReference>
<dbReference type="EMBL" id="NMUQ01000002">
    <property type="protein sequence ID" value="OXM14501.1"/>
    <property type="molecule type" value="Genomic_DNA"/>
</dbReference>
<evidence type="ECO:0000313" key="12">
    <source>
        <dbReference type="EMBL" id="OXM14501.1"/>
    </source>
</evidence>
<organism evidence="12 13">
    <name type="scientific">Paenibacillus herberti</name>
    <dbReference type="NCBI Taxonomy" id="1619309"/>
    <lineage>
        <taxon>Bacteria</taxon>
        <taxon>Bacillati</taxon>
        <taxon>Bacillota</taxon>
        <taxon>Bacilli</taxon>
        <taxon>Bacillales</taxon>
        <taxon>Paenibacillaceae</taxon>
        <taxon>Paenibacillus</taxon>
    </lineage>
</organism>
<evidence type="ECO:0000256" key="7">
    <source>
        <dbReference type="ARBA" id="ARBA00059688"/>
    </source>
</evidence>
<comment type="caution">
    <text evidence="12">The sequence shown here is derived from an EMBL/GenBank/DDBJ whole genome shotgun (WGS) entry which is preliminary data.</text>
</comment>
<dbReference type="Gene3D" id="3.30.70.100">
    <property type="match status" value="1"/>
</dbReference>
<dbReference type="PANTHER" id="PTHR30460:SF0">
    <property type="entry name" value="MODERATE CONDUCTANCE MECHANOSENSITIVE CHANNEL YBIO"/>
    <property type="match status" value="1"/>
</dbReference>
<keyword evidence="4 9" id="KW-0812">Transmembrane</keyword>
<keyword evidence="6 9" id="KW-0472">Membrane</keyword>
<keyword evidence="5 9" id="KW-1133">Transmembrane helix</keyword>
<dbReference type="Pfam" id="PF21088">
    <property type="entry name" value="MS_channel_1st"/>
    <property type="match status" value="1"/>
</dbReference>
<dbReference type="FunFam" id="2.30.30.60:FF:000001">
    <property type="entry name" value="MscS Mechanosensitive ion channel"/>
    <property type="match status" value="1"/>
</dbReference>
<reference evidence="12 13" key="1">
    <citation type="submission" date="2017-07" db="EMBL/GenBank/DDBJ databases">
        <title>Paenibacillus herberti R33 genome sequencing and assembly.</title>
        <authorList>
            <person name="Su W."/>
        </authorList>
    </citation>
    <scope>NUCLEOTIDE SEQUENCE [LARGE SCALE GENOMIC DNA]</scope>
    <source>
        <strain evidence="12 13">R33</strain>
    </source>
</reference>
<dbReference type="Gene3D" id="2.30.30.60">
    <property type="match status" value="1"/>
</dbReference>
<protein>
    <submittedName>
        <fullName evidence="12">Mechanosensitive ion channel protein MscS</fullName>
    </submittedName>
</protein>
<evidence type="ECO:0000256" key="8">
    <source>
        <dbReference type="SAM" id="MobiDB-lite"/>
    </source>
</evidence>
<dbReference type="OrthoDB" id="9809206at2"/>
<accession>A0A229NXH7</accession>
<dbReference type="InterPro" id="IPR045276">
    <property type="entry name" value="YbiO_bact"/>
</dbReference>
<dbReference type="Pfam" id="PF00924">
    <property type="entry name" value="MS_channel_2nd"/>
    <property type="match status" value="1"/>
</dbReference>
<dbReference type="InterPro" id="IPR023408">
    <property type="entry name" value="MscS_beta-dom_sf"/>
</dbReference>
<evidence type="ECO:0000313" key="13">
    <source>
        <dbReference type="Proteomes" id="UP000215145"/>
    </source>
</evidence>
<dbReference type="Gene3D" id="1.10.287.1260">
    <property type="match status" value="1"/>
</dbReference>
<evidence type="ECO:0000256" key="1">
    <source>
        <dbReference type="ARBA" id="ARBA00004651"/>
    </source>
</evidence>
<dbReference type="InterPro" id="IPR006685">
    <property type="entry name" value="MscS_channel_2nd"/>
</dbReference>
<comment type="subcellular location">
    <subcellularLocation>
        <location evidence="1">Cell membrane</location>
        <topology evidence="1">Multi-pass membrane protein</topology>
    </subcellularLocation>
</comment>
<keyword evidence="13" id="KW-1185">Reference proteome</keyword>
<dbReference type="Proteomes" id="UP000215145">
    <property type="component" value="Unassembled WGS sequence"/>
</dbReference>
<dbReference type="GO" id="GO:0008381">
    <property type="term" value="F:mechanosensitive monoatomic ion channel activity"/>
    <property type="evidence" value="ECO:0007669"/>
    <property type="project" value="InterPro"/>
</dbReference>
<keyword evidence="3" id="KW-1003">Cell membrane</keyword>
<dbReference type="SUPFAM" id="SSF50182">
    <property type="entry name" value="Sm-like ribonucleoproteins"/>
    <property type="match status" value="1"/>
</dbReference>
<feature type="region of interest" description="Disordered" evidence="8">
    <location>
        <begin position="13"/>
        <end position="34"/>
    </location>
</feature>
<dbReference type="SUPFAM" id="SSF82861">
    <property type="entry name" value="Mechanosensitive channel protein MscS (YggB), transmembrane region"/>
    <property type="match status" value="1"/>
</dbReference>
<evidence type="ECO:0000259" key="11">
    <source>
        <dbReference type="Pfam" id="PF21088"/>
    </source>
</evidence>
<dbReference type="InterPro" id="IPR011014">
    <property type="entry name" value="MscS_channel_TM-2"/>
</dbReference>
<dbReference type="InterPro" id="IPR049142">
    <property type="entry name" value="MS_channel_1st"/>
</dbReference>
<evidence type="ECO:0000259" key="10">
    <source>
        <dbReference type="Pfam" id="PF00924"/>
    </source>
</evidence>
<gene>
    <name evidence="12" type="ORF">CGZ75_16295</name>
</gene>
<dbReference type="AlphaFoldDB" id="A0A229NXH7"/>
<evidence type="ECO:0000256" key="5">
    <source>
        <dbReference type="ARBA" id="ARBA00022989"/>
    </source>
</evidence>
<feature type="transmembrane region" description="Helical" evidence="9">
    <location>
        <begin position="122"/>
        <end position="144"/>
    </location>
</feature>
<evidence type="ECO:0000256" key="3">
    <source>
        <dbReference type="ARBA" id="ARBA00022475"/>
    </source>
</evidence>